<evidence type="ECO:0000313" key="2">
    <source>
        <dbReference type="Proteomes" id="UP000324800"/>
    </source>
</evidence>
<protein>
    <submittedName>
        <fullName evidence="1">Uncharacterized protein</fullName>
    </submittedName>
</protein>
<dbReference type="AlphaFoldDB" id="A0A5J4TUU8"/>
<comment type="caution">
    <text evidence="1">The sequence shown here is derived from an EMBL/GenBank/DDBJ whole genome shotgun (WGS) entry which is preliminary data.</text>
</comment>
<sequence>HCGHELPFDCYSSPVQLQLYGLEKPSCVLPHVLGQFIPQFAQVDGYKKNLLFQPMSFLFDLNPASFYYYLVNYTACVYCYHQ</sequence>
<accession>A0A5J4TUU8</accession>
<reference evidence="1 2" key="1">
    <citation type="submission" date="2019-03" db="EMBL/GenBank/DDBJ databases">
        <title>Single cell metagenomics reveals metabolic interactions within the superorganism composed of flagellate Streblomastix strix and complex community of Bacteroidetes bacteria on its surface.</title>
        <authorList>
            <person name="Treitli S.C."/>
            <person name="Kolisko M."/>
            <person name="Husnik F."/>
            <person name="Keeling P."/>
            <person name="Hampl V."/>
        </authorList>
    </citation>
    <scope>NUCLEOTIDE SEQUENCE [LARGE SCALE GENOMIC DNA]</scope>
    <source>
        <strain evidence="1">ST1C</strain>
    </source>
</reference>
<evidence type="ECO:0000313" key="1">
    <source>
        <dbReference type="EMBL" id="KAA6362276.1"/>
    </source>
</evidence>
<dbReference type="Proteomes" id="UP000324800">
    <property type="component" value="Unassembled WGS sequence"/>
</dbReference>
<feature type="non-terminal residue" evidence="1">
    <location>
        <position position="1"/>
    </location>
</feature>
<name>A0A5J4TUU8_9EUKA</name>
<dbReference type="EMBL" id="SNRW01024431">
    <property type="protein sequence ID" value="KAA6362276.1"/>
    <property type="molecule type" value="Genomic_DNA"/>
</dbReference>
<proteinExistence type="predicted"/>
<gene>
    <name evidence="1" type="ORF">EZS28_042197</name>
</gene>
<organism evidence="1 2">
    <name type="scientific">Streblomastix strix</name>
    <dbReference type="NCBI Taxonomy" id="222440"/>
    <lineage>
        <taxon>Eukaryota</taxon>
        <taxon>Metamonada</taxon>
        <taxon>Preaxostyla</taxon>
        <taxon>Oxymonadida</taxon>
        <taxon>Streblomastigidae</taxon>
        <taxon>Streblomastix</taxon>
    </lineage>
</organism>